<evidence type="ECO:0000259" key="8">
    <source>
        <dbReference type="PROSITE" id="PS50885"/>
    </source>
</evidence>
<dbReference type="SMART" id="SM00086">
    <property type="entry name" value="PAC"/>
    <property type="match status" value="1"/>
</dbReference>
<dbReference type="InterPro" id="IPR004089">
    <property type="entry name" value="MCPsignal_dom"/>
</dbReference>
<gene>
    <name evidence="9" type="primary">mcp</name>
    <name evidence="9" type="ORF">JL2886_01969</name>
</gene>
<evidence type="ECO:0000259" key="6">
    <source>
        <dbReference type="PROSITE" id="PS50112"/>
    </source>
</evidence>
<dbReference type="InterPro" id="IPR000700">
    <property type="entry name" value="PAS-assoc_C"/>
</dbReference>
<dbReference type="OrthoDB" id="9765776at2"/>
<dbReference type="Pfam" id="PF00015">
    <property type="entry name" value="MCPsignal"/>
    <property type="match status" value="1"/>
</dbReference>
<dbReference type="GO" id="GO:0004888">
    <property type="term" value="F:transmembrane signaling receptor activity"/>
    <property type="evidence" value="ECO:0007669"/>
    <property type="project" value="InterPro"/>
</dbReference>
<dbReference type="Gene3D" id="3.30.450.20">
    <property type="entry name" value="PAS domain"/>
    <property type="match status" value="1"/>
</dbReference>
<dbReference type="Gene3D" id="1.10.287.950">
    <property type="entry name" value="Methyl-accepting chemotaxis protein"/>
    <property type="match status" value="1"/>
</dbReference>
<dbReference type="GO" id="GO:0007165">
    <property type="term" value="P:signal transduction"/>
    <property type="evidence" value="ECO:0007669"/>
    <property type="project" value="UniProtKB-KW"/>
</dbReference>
<dbReference type="PANTHER" id="PTHR43531:SF11">
    <property type="entry name" value="METHYL-ACCEPTING CHEMOTAXIS PROTEIN 3"/>
    <property type="match status" value="1"/>
</dbReference>
<dbReference type="GO" id="GO:0016020">
    <property type="term" value="C:membrane"/>
    <property type="evidence" value="ECO:0007669"/>
    <property type="project" value="UniProtKB-SubCell"/>
</dbReference>
<dbReference type="SUPFAM" id="SSF58104">
    <property type="entry name" value="Methyl-accepting chemotaxis protein (MCP) signaling domain"/>
    <property type="match status" value="1"/>
</dbReference>
<evidence type="ECO:0000256" key="4">
    <source>
        <dbReference type="PROSITE-ProRule" id="PRU00284"/>
    </source>
</evidence>
<evidence type="ECO:0000256" key="3">
    <source>
        <dbReference type="ARBA" id="ARBA00029447"/>
    </source>
</evidence>
<dbReference type="RefSeq" id="WP_065271773.1">
    <property type="nucleotide sequence ID" value="NZ_CP015124.1"/>
</dbReference>
<keyword evidence="2" id="KW-0145">Chemotaxis</keyword>
<protein>
    <submittedName>
        <fullName evidence="9">Methyl-accepting chemotaxis protein</fullName>
    </submittedName>
</protein>
<proteinExistence type="inferred from homology"/>
<dbReference type="InterPro" id="IPR051310">
    <property type="entry name" value="MCP_chemotaxis"/>
</dbReference>
<comment type="subcellular location">
    <subcellularLocation>
        <location evidence="1">Membrane</location>
    </subcellularLocation>
</comment>
<dbReference type="PROSITE" id="PS50113">
    <property type="entry name" value="PAC"/>
    <property type="match status" value="1"/>
</dbReference>
<evidence type="ECO:0000259" key="5">
    <source>
        <dbReference type="PROSITE" id="PS50111"/>
    </source>
</evidence>
<dbReference type="CDD" id="cd00130">
    <property type="entry name" value="PAS"/>
    <property type="match status" value="1"/>
</dbReference>
<organism evidence="9 10">
    <name type="scientific">Phaeobacter gallaeciensis</name>
    <dbReference type="NCBI Taxonomy" id="60890"/>
    <lineage>
        <taxon>Bacteria</taxon>
        <taxon>Pseudomonadati</taxon>
        <taxon>Pseudomonadota</taxon>
        <taxon>Alphaproteobacteria</taxon>
        <taxon>Rhodobacterales</taxon>
        <taxon>Roseobacteraceae</taxon>
        <taxon>Phaeobacter</taxon>
    </lineage>
</organism>
<dbReference type="InterPro" id="IPR001610">
    <property type="entry name" value="PAC"/>
</dbReference>
<dbReference type="SUPFAM" id="SSF55785">
    <property type="entry name" value="PYP-like sensor domain (PAS domain)"/>
    <property type="match status" value="1"/>
</dbReference>
<dbReference type="PROSITE" id="PS50885">
    <property type="entry name" value="HAMP"/>
    <property type="match status" value="1"/>
</dbReference>
<name>A0A1B0ZRZ6_9RHOB</name>
<evidence type="ECO:0000313" key="9">
    <source>
        <dbReference type="EMBL" id="ANP36864.1"/>
    </source>
</evidence>
<dbReference type="GO" id="GO:0006935">
    <property type="term" value="P:chemotaxis"/>
    <property type="evidence" value="ECO:0007669"/>
    <property type="project" value="UniProtKB-KW"/>
</dbReference>
<dbReference type="PROSITE" id="PS50112">
    <property type="entry name" value="PAS"/>
    <property type="match status" value="1"/>
</dbReference>
<dbReference type="Proteomes" id="UP000092565">
    <property type="component" value="Chromosome"/>
</dbReference>
<dbReference type="InterPro" id="IPR000014">
    <property type="entry name" value="PAS"/>
</dbReference>
<dbReference type="InterPro" id="IPR003660">
    <property type="entry name" value="HAMP_dom"/>
</dbReference>
<sequence length="482" mass="50902">MFFKFKSAERTQEQDDLLGTLAAIEKTQAVIEFTPDGTILRANENFLSSLGYTEQEITGKAHRMLVSADYASGPQFRELWQALEQGQHFTDQFPMRSKSGTEVWIQATFAPVLDAAGQVRKIIKLGTDITYRRKAIQDISHGLVALRDGALDHRIPVSDIPDLGAVAGNFNAAVTQLETVISAVKSVSETVEHAATGISQSSAELSQRTETQAATLEQTAAAIEELTTTVKSAAQGAQDVERIVTEAQTTAEGSSTVVQEAIDAMDQIRASSEKISTILTVIDDISFQTSLLALNAGVEAARAGEAGRGFAVVASEVRALAKRSTDAAGEIKLLITESSGHVVTGVDLVGRAGGELKSIIQSVSTISGHVSDIARGTQEQSATLSEINMGMGQLDEVTQSNAAMVEDASGASQIMANNAKNLSQQVAQFRTGNGAGTESRANVVRFNAAQRAQATIATPSAATVNATAQSATPGNVETWEDF</sequence>
<dbReference type="AlphaFoldDB" id="A0A1B0ZRZ6"/>
<evidence type="ECO:0000313" key="10">
    <source>
        <dbReference type="Proteomes" id="UP000092565"/>
    </source>
</evidence>
<dbReference type="InterPro" id="IPR013655">
    <property type="entry name" value="PAS_fold_3"/>
</dbReference>
<evidence type="ECO:0000256" key="2">
    <source>
        <dbReference type="ARBA" id="ARBA00022500"/>
    </source>
</evidence>
<dbReference type="InterPro" id="IPR035965">
    <property type="entry name" value="PAS-like_dom_sf"/>
</dbReference>
<dbReference type="FunFam" id="1.10.287.950:FF:000001">
    <property type="entry name" value="Methyl-accepting chemotaxis sensory transducer"/>
    <property type="match status" value="1"/>
</dbReference>
<evidence type="ECO:0000256" key="1">
    <source>
        <dbReference type="ARBA" id="ARBA00004370"/>
    </source>
</evidence>
<reference evidence="9 10" key="1">
    <citation type="submission" date="2016-04" db="EMBL/GenBank/DDBJ databases">
        <authorList>
            <person name="Evans L.H."/>
            <person name="Alamgir A."/>
            <person name="Owens N."/>
            <person name="Weber N.D."/>
            <person name="Virtaneva K."/>
            <person name="Barbian K."/>
            <person name="Babar A."/>
            <person name="Rosenke K."/>
        </authorList>
    </citation>
    <scope>NUCLEOTIDE SEQUENCE [LARGE SCALE GENOMIC DNA]</scope>
    <source>
        <strain evidence="9 10">JL2886</strain>
    </source>
</reference>
<keyword evidence="10" id="KW-1185">Reference proteome</keyword>
<comment type="similarity">
    <text evidence="3">Belongs to the methyl-accepting chemotaxis (MCP) protein family.</text>
</comment>
<dbReference type="InterPro" id="IPR004090">
    <property type="entry name" value="Chemotax_Me-accpt_rcpt"/>
</dbReference>
<accession>A0A1B0ZRZ6</accession>
<evidence type="ECO:0000259" key="7">
    <source>
        <dbReference type="PROSITE" id="PS50113"/>
    </source>
</evidence>
<dbReference type="PATRIC" id="fig|60890.4.peg.1907"/>
<dbReference type="NCBIfam" id="TIGR00229">
    <property type="entry name" value="sensory_box"/>
    <property type="match status" value="1"/>
</dbReference>
<dbReference type="CDD" id="cd11386">
    <property type="entry name" value="MCP_signal"/>
    <property type="match status" value="1"/>
</dbReference>
<dbReference type="SMART" id="SM00283">
    <property type="entry name" value="MA"/>
    <property type="match status" value="1"/>
</dbReference>
<keyword evidence="4" id="KW-0807">Transducer</keyword>
<dbReference type="PROSITE" id="PS50111">
    <property type="entry name" value="CHEMOTAXIS_TRANSDUC_2"/>
    <property type="match status" value="1"/>
</dbReference>
<dbReference type="PANTHER" id="PTHR43531">
    <property type="entry name" value="PROTEIN ICFG"/>
    <property type="match status" value="1"/>
</dbReference>
<feature type="domain" description="Methyl-accepting transducer" evidence="5">
    <location>
        <begin position="187"/>
        <end position="416"/>
    </location>
</feature>
<feature type="domain" description="PAS" evidence="6">
    <location>
        <begin position="36"/>
        <end position="60"/>
    </location>
</feature>
<feature type="domain" description="HAMP" evidence="8">
    <location>
        <begin position="130"/>
        <end position="182"/>
    </location>
</feature>
<dbReference type="EMBL" id="CP015124">
    <property type="protein sequence ID" value="ANP36864.1"/>
    <property type="molecule type" value="Genomic_DNA"/>
</dbReference>
<dbReference type="Pfam" id="PF08447">
    <property type="entry name" value="PAS_3"/>
    <property type="match status" value="1"/>
</dbReference>
<dbReference type="PRINTS" id="PR00260">
    <property type="entry name" value="CHEMTRNSDUCR"/>
</dbReference>
<feature type="domain" description="PAC" evidence="7">
    <location>
        <begin position="89"/>
        <end position="141"/>
    </location>
</feature>